<comment type="caution">
    <text evidence="1">The sequence shown here is derived from an EMBL/GenBank/DDBJ whole genome shotgun (WGS) entry which is preliminary data.</text>
</comment>
<proteinExistence type="predicted"/>
<organism evidence="1 2">
    <name type="scientific">Cerrena zonata</name>
    <dbReference type="NCBI Taxonomy" id="2478898"/>
    <lineage>
        <taxon>Eukaryota</taxon>
        <taxon>Fungi</taxon>
        <taxon>Dikarya</taxon>
        <taxon>Basidiomycota</taxon>
        <taxon>Agaricomycotina</taxon>
        <taxon>Agaricomycetes</taxon>
        <taxon>Polyporales</taxon>
        <taxon>Cerrenaceae</taxon>
        <taxon>Cerrena</taxon>
    </lineage>
</organism>
<gene>
    <name evidence="1" type="ORF">QCA50_019256</name>
</gene>
<reference evidence="1 2" key="1">
    <citation type="submission" date="2022-09" db="EMBL/GenBank/DDBJ databases">
        <authorList>
            <person name="Palmer J.M."/>
        </authorList>
    </citation>
    <scope>NUCLEOTIDE SEQUENCE [LARGE SCALE GENOMIC DNA]</scope>
    <source>
        <strain evidence="1 2">DSM 7382</strain>
    </source>
</reference>
<protein>
    <recommendedName>
        <fullName evidence="3">F-box domain-containing protein</fullName>
    </recommendedName>
</protein>
<accession>A0AAW0FFM2</accession>
<dbReference type="AlphaFoldDB" id="A0AAW0FFM2"/>
<dbReference type="SUPFAM" id="SSF81383">
    <property type="entry name" value="F-box domain"/>
    <property type="match status" value="1"/>
</dbReference>
<evidence type="ECO:0000313" key="1">
    <source>
        <dbReference type="EMBL" id="KAK7677704.1"/>
    </source>
</evidence>
<evidence type="ECO:0000313" key="2">
    <source>
        <dbReference type="Proteomes" id="UP001385951"/>
    </source>
</evidence>
<dbReference type="EMBL" id="JASBNA010000083">
    <property type="protein sequence ID" value="KAK7677704.1"/>
    <property type="molecule type" value="Genomic_DNA"/>
</dbReference>
<name>A0AAW0FFM2_9APHY</name>
<keyword evidence="2" id="KW-1185">Reference proteome</keyword>
<sequence length="606" mass="68999">MLESIQASISLPTEFHTTDLKALESLRDRDIEENELALIIEDAITSHSQQISRHFEAIAFYNGHLNMTKRSINTILPQEILSRIFYFGVTRYVDDLDYPSRQLKRLFRVCRYWRNVLLTSPTVFSCINILPGRKDWLAECLHYSRQAALDVHYHCTRLDPDMWSLVVPHLSHTRSLSIAADIRDLPVFPWPRSTVLTSLSFKHSCSRPVHTELSPFPIIDGILSALPNLLELYSDTSVLGPHWTERPLPTTLKSMSIEHHPSEPKSDSKSESLSNLLFATRNLTSLNRLTLKGLGANHYLPPPSPLRHIRPLRLCLAGHMYACAHILASVVVVETLNLSVHGINRKGREGANLDALMGSLSKIIGYHHNPHTVFLQISANHRSWAASIGFHAVPSAAGAVLSRRELHQYVHRLKPIEFDHFKYNISFDLPQEYYRHQGTSEHTDRVMLVQNFFGKLMSLFPQINTLIGVFTIPTDECLIMHAWDTIVSHSANVQTLQLVFNNESRFVTHCPDSISILNLPATLLCESSEGGRDEKTGYPYLRSLDLWLETDSAEDPIAQVVGNIVEVLEERKRRGYSLKKLSWHFPVRMEGQFRERLHDLVEDASS</sequence>
<evidence type="ECO:0008006" key="3">
    <source>
        <dbReference type="Google" id="ProtNLM"/>
    </source>
</evidence>
<dbReference type="InterPro" id="IPR036047">
    <property type="entry name" value="F-box-like_dom_sf"/>
</dbReference>
<dbReference type="Proteomes" id="UP001385951">
    <property type="component" value="Unassembled WGS sequence"/>
</dbReference>